<dbReference type="InterPro" id="IPR009695">
    <property type="entry name" value="Diacylglyc_glucosyltr_N"/>
</dbReference>
<organism evidence="6 7">
    <name type="scientific">Clostridium grantii DSM 8605</name>
    <dbReference type="NCBI Taxonomy" id="1121316"/>
    <lineage>
        <taxon>Bacteria</taxon>
        <taxon>Bacillati</taxon>
        <taxon>Bacillota</taxon>
        <taxon>Clostridia</taxon>
        <taxon>Eubacteriales</taxon>
        <taxon>Clostridiaceae</taxon>
        <taxon>Clostridium</taxon>
    </lineage>
</organism>
<dbReference type="Pfam" id="PF00534">
    <property type="entry name" value="Glycos_transf_1"/>
    <property type="match status" value="1"/>
</dbReference>
<evidence type="ECO:0000256" key="2">
    <source>
        <dbReference type="ARBA" id="ARBA00022676"/>
    </source>
</evidence>
<dbReference type="GO" id="GO:0009247">
    <property type="term" value="P:glycolipid biosynthetic process"/>
    <property type="evidence" value="ECO:0007669"/>
    <property type="project" value="InterPro"/>
</dbReference>
<evidence type="ECO:0000259" key="4">
    <source>
        <dbReference type="Pfam" id="PF00534"/>
    </source>
</evidence>
<protein>
    <submittedName>
        <fullName evidence="6">Processive 1,2-diacylglycerol beta-glucosyltransferase</fullName>
    </submittedName>
</protein>
<feature type="domain" description="Glycosyl transferase family 1" evidence="4">
    <location>
        <begin position="227"/>
        <end position="344"/>
    </location>
</feature>
<accession>A0A1M5QI04</accession>
<keyword evidence="2" id="KW-0328">Glycosyltransferase</keyword>
<dbReference type="OrthoDB" id="9815663at2"/>
<reference evidence="6 7" key="1">
    <citation type="submission" date="2016-11" db="EMBL/GenBank/DDBJ databases">
        <authorList>
            <person name="Jaros S."/>
            <person name="Januszkiewicz K."/>
            <person name="Wedrychowicz H."/>
        </authorList>
    </citation>
    <scope>NUCLEOTIDE SEQUENCE [LARGE SCALE GENOMIC DNA]</scope>
    <source>
        <strain evidence="6 7">DSM 8605</strain>
    </source>
</reference>
<dbReference type="SUPFAM" id="SSF53756">
    <property type="entry name" value="UDP-Glycosyltransferase/glycogen phosphorylase"/>
    <property type="match status" value="1"/>
</dbReference>
<dbReference type="InterPro" id="IPR001296">
    <property type="entry name" value="Glyco_trans_1"/>
</dbReference>
<dbReference type="Gene3D" id="3.40.50.2000">
    <property type="entry name" value="Glycogen Phosphorylase B"/>
    <property type="match status" value="1"/>
</dbReference>
<dbReference type="Proteomes" id="UP000184447">
    <property type="component" value="Unassembled WGS sequence"/>
</dbReference>
<evidence type="ECO:0000256" key="1">
    <source>
        <dbReference type="ARBA" id="ARBA00006962"/>
    </source>
</evidence>
<evidence type="ECO:0000313" key="6">
    <source>
        <dbReference type="EMBL" id="SHH13501.1"/>
    </source>
</evidence>
<name>A0A1M5QI04_9CLOT</name>
<dbReference type="RefSeq" id="WP_073335883.1">
    <property type="nucleotide sequence ID" value="NZ_FQXM01000002.1"/>
</dbReference>
<proteinExistence type="inferred from homology"/>
<dbReference type="STRING" id="1121316.SAMN02745207_00099"/>
<dbReference type="PANTHER" id="PTHR43025:SF3">
    <property type="entry name" value="MONOGALACTOSYLDIACYLGLYCEROL SYNTHASE 1, CHLOROPLASTIC"/>
    <property type="match status" value="1"/>
</dbReference>
<dbReference type="Pfam" id="PF06925">
    <property type="entry name" value="MGDG_synth"/>
    <property type="match status" value="1"/>
</dbReference>
<feature type="domain" description="Diacylglycerol glucosyltransferase N-terminal" evidence="5">
    <location>
        <begin position="49"/>
        <end position="179"/>
    </location>
</feature>
<dbReference type="AlphaFoldDB" id="A0A1M5QI04"/>
<evidence type="ECO:0000259" key="5">
    <source>
        <dbReference type="Pfam" id="PF06925"/>
    </source>
</evidence>
<dbReference type="PANTHER" id="PTHR43025">
    <property type="entry name" value="MONOGALACTOSYLDIACYLGLYCEROL SYNTHASE"/>
    <property type="match status" value="1"/>
</dbReference>
<comment type="similarity">
    <text evidence="1">Belongs to the glycosyltransferase 28 family.</text>
</comment>
<dbReference type="GO" id="GO:0016020">
    <property type="term" value="C:membrane"/>
    <property type="evidence" value="ECO:0007669"/>
    <property type="project" value="GOC"/>
</dbReference>
<keyword evidence="7" id="KW-1185">Reference proteome</keyword>
<keyword evidence="3 6" id="KW-0808">Transferase</keyword>
<gene>
    <name evidence="6" type="ORF">SAMN02745207_00099</name>
</gene>
<dbReference type="EMBL" id="FQXM01000002">
    <property type="protein sequence ID" value="SHH13501.1"/>
    <property type="molecule type" value="Genomic_DNA"/>
</dbReference>
<sequence length="369" mass="41634">MPRILFISSELTGHGHKSITEAICNKIGVISPDTEIKIIEGFDLAGRLGQVAGKSYIPLTIYAKPVWGVFYKLASLKYDKINNFTSKVIRKKFLDIIYSFKPDMIISVHAAFVGSIVKIIQEESLDIPVVTQIADLISISPLWTDPNAMYTICPTLEAVERVKSYGVPENRIMLFNLPVRDNFCQLKKEKYSSTNEKITFLIMNGCEGNGHVKNTAEILLSNFNCKVIIITGRNEKLKKLLNLTLKSNYKDNIEILGYVNNVEKYMINSDVLIARGSPNVLMEAINCCLPIIVSGTFPGQEKENPEFILNNKLGLYCDNFKNLPSTVNQLIDNNCILLNQIRQNQSNYRDLQVSEKISKFIIDNLEKVI</sequence>
<evidence type="ECO:0000256" key="3">
    <source>
        <dbReference type="ARBA" id="ARBA00022679"/>
    </source>
</evidence>
<dbReference type="InterPro" id="IPR050519">
    <property type="entry name" value="Glycosyltransf_28_UgtP"/>
</dbReference>
<dbReference type="GO" id="GO:0016758">
    <property type="term" value="F:hexosyltransferase activity"/>
    <property type="evidence" value="ECO:0007669"/>
    <property type="project" value="InterPro"/>
</dbReference>
<evidence type="ECO:0000313" key="7">
    <source>
        <dbReference type="Proteomes" id="UP000184447"/>
    </source>
</evidence>